<evidence type="ECO:0000313" key="5">
    <source>
        <dbReference type="EnsemblPlants" id="Kaladp0056s0058.1.v1.1.CDS.1"/>
    </source>
</evidence>
<accession>A0A7N1A0A4</accession>
<comment type="similarity">
    <text evidence="1">Belongs to the PPR family. PCMP-H subfamily.</text>
</comment>
<feature type="repeat" description="PPR" evidence="3">
    <location>
        <begin position="22"/>
        <end position="56"/>
    </location>
</feature>
<dbReference type="Pfam" id="PF20430">
    <property type="entry name" value="Eplus_motif"/>
    <property type="match status" value="1"/>
</dbReference>
<organism evidence="5 6">
    <name type="scientific">Kalanchoe fedtschenkoi</name>
    <name type="common">Lavender scallops</name>
    <name type="synonym">South American air plant</name>
    <dbReference type="NCBI Taxonomy" id="63787"/>
    <lineage>
        <taxon>Eukaryota</taxon>
        <taxon>Viridiplantae</taxon>
        <taxon>Streptophyta</taxon>
        <taxon>Embryophyta</taxon>
        <taxon>Tracheophyta</taxon>
        <taxon>Spermatophyta</taxon>
        <taxon>Magnoliopsida</taxon>
        <taxon>eudicotyledons</taxon>
        <taxon>Gunneridae</taxon>
        <taxon>Pentapetalae</taxon>
        <taxon>Saxifragales</taxon>
        <taxon>Crassulaceae</taxon>
        <taxon>Kalanchoe</taxon>
    </lineage>
</organism>
<dbReference type="GO" id="GO:0009451">
    <property type="term" value="P:RNA modification"/>
    <property type="evidence" value="ECO:0007669"/>
    <property type="project" value="InterPro"/>
</dbReference>
<feature type="domain" description="DYW" evidence="4">
    <location>
        <begin position="237"/>
        <end position="329"/>
    </location>
</feature>
<dbReference type="InterPro" id="IPR032867">
    <property type="entry name" value="DYW_dom"/>
</dbReference>
<name>A0A7N1A0A4_KALFE</name>
<dbReference type="FunFam" id="1.25.40.10:FF:000031">
    <property type="entry name" value="Pentatricopeptide repeat-containing protein mitochondrial"/>
    <property type="match status" value="1"/>
</dbReference>
<dbReference type="Pfam" id="PF01535">
    <property type="entry name" value="PPR"/>
    <property type="match status" value="1"/>
</dbReference>
<dbReference type="InterPro" id="IPR046849">
    <property type="entry name" value="E2_motif"/>
</dbReference>
<proteinExistence type="inferred from homology"/>
<dbReference type="GO" id="GO:0008270">
    <property type="term" value="F:zinc ion binding"/>
    <property type="evidence" value="ECO:0007669"/>
    <property type="project" value="InterPro"/>
</dbReference>
<evidence type="ECO:0000256" key="2">
    <source>
        <dbReference type="ARBA" id="ARBA00022737"/>
    </source>
</evidence>
<dbReference type="AlphaFoldDB" id="A0A7N1A0A4"/>
<dbReference type="FunFam" id="1.25.40.10:FF:000366">
    <property type="entry name" value="Pentatricopeptide (PPR) repeat-containing protein"/>
    <property type="match status" value="1"/>
</dbReference>
<dbReference type="PANTHER" id="PTHR47926:SF543">
    <property type="entry name" value="(WILD MALAYSIAN BANANA) HYPOTHETICAL PROTEIN"/>
    <property type="match status" value="1"/>
</dbReference>
<evidence type="ECO:0000259" key="4">
    <source>
        <dbReference type="Pfam" id="PF14432"/>
    </source>
</evidence>
<dbReference type="PROSITE" id="PS51375">
    <property type="entry name" value="PPR"/>
    <property type="match status" value="1"/>
</dbReference>
<keyword evidence="2" id="KW-0677">Repeat</keyword>
<dbReference type="Pfam" id="PF14432">
    <property type="entry name" value="DYW_deaminase"/>
    <property type="match status" value="1"/>
</dbReference>
<sequence>MYAKSGNIDDSLQIFKSLESKDTAVWNAMLVGLAQHGKGEEAISLFQAMTSSGFQPDKVTFIGVLSACSHSNLFMKSYEHFNAMSRQYGIKPEIEHYSCLVDALARGGLVQEAEKVISSMPFEPSAAMYRVVLSACRIERDAETGRRAAEKLMELEPSDPSPYILLYNIYAAGNRWDEAVEARSLMRKVSVKKDPGFSYVDSHNRVHLFTSDDKSHPQADLIYAKLYEMMRNIKEEGYAPATDVVLLDVEDEEKEKWLWHHSEKLAVAFALVSTPPGKPIRVIKNIRICSDCHSAFKCVSKFYRREIILRDANRFHRIVDGVCSCGDFW</sequence>
<dbReference type="SUPFAM" id="SSF48452">
    <property type="entry name" value="TPR-like"/>
    <property type="match status" value="1"/>
</dbReference>
<dbReference type="GO" id="GO:0003723">
    <property type="term" value="F:RNA binding"/>
    <property type="evidence" value="ECO:0007669"/>
    <property type="project" value="InterPro"/>
</dbReference>
<dbReference type="Pfam" id="PF20431">
    <property type="entry name" value="E_motif"/>
    <property type="match status" value="1"/>
</dbReference>
<keyword evidence="6" id="KW-1185">Reference proteome</keyword>
<dbReference type="InterPro" id="IPR011990">
    <property type="entry name" value="TPR-like_helical_dom_sf"/>
</dbReference>
<evidence type="ECO:0000256" key="3">
    <source>
        <dbReference type="PROSITE-ProRule" id="PRU00708"/>
    </source>
</evidence>
<dbReference type="Proteomes" id="UP000594263">
    <property type="component" value="Unplaced"/>
</dbReference>
<dbReference type="InterPro" id="IPR046960">
    <property type="entry name" value="PPR_At4g14850-like_plant"/>
</dbReference>
<dbReference type="NCBIfam" id="TIGR00756">
    <property type="entry name" value="PPR"/>
    <property type="match status" value="1"/>
</dbReference>
<dbReference type="Gene3D" id="1.25.40.10">
    <property type="entry name" value="Tetratricopeptide repeat domain"/>
    <property type="match status" value="1"/>
</dbReference>
<dbReference type="Gramene" id="Kaladp0056s0058.1.v1.1">
    <property type="protein sequence ID" value="Kaladp0056s0058.1.v1.1.CDS.1"/>
    <property type="gene ID" value="Kaladp0056s0058.v1.1"/>
</dbReference>
<dbReference type="Pfam" id="PF13041">
    <property type="entry name" value="PPR_2"/>
    <property type="match status" value="1"/>
</dbReference>
<dbReference type="EnsemblPlants" id="Kaladp0056s0058.1.v1.1">
    <property type="protein sequence ID" value="Kaladp0056s0058.1.v1.1.CDS.1"/>
    <property type="gene ID" value="Kaladp0056s0058.v1.1"/>
</dbReference>
<reference evidence="5" key="1">
    <citation type="submission" date="2021-01" db="UniProtKB">
        <authorList>
            <consortium name="EnsemblPlants"/>
        </authorList>
    </citation>
    <scope>IDENTIFICATION</scope>
</reference>
<evidence type="ECO:0000256" key="1">
    <source>
        <dbReference type="ARBA" id="ARBA00006643"/>
    </source>
</evidence>
<protein>
    <recommendedName>
        <fullName evidence="4">DYW domain-containing protein</fullName>
    </recommendedName>
</protein>
<dbReference type="OMA" id="LLMESSX"/>
<dbReference type="InterPro" id="IPR046848">
    <property type="entry name" value="E_motif"/>
</dbReference>
<dbReference type="InterPro" id="IPR002885">
    <property type="entry name" value="PPR_rpt"/>
</dbReference>
<dbReference type="PANTHER" id="PTHR47926">
    <property type="entry name" value="PENTATRICOPEPTIDE REPEAT-CONTAINING PROTEIN"/>
    <property type="match status" value="1"/>
</dbReference>
<evidence type="ECO:0000313" key="6">
    <source>
        <dbReference type="Proteomes" id="UP000594263"/>
    </source>
</evidence>